<protein>
    <submittedName>
        <fullName evidence="1">Uncharacterized protein</fullName>
    </submittedName>
</protein>
<dbReference type="RefSeq" id="WP_069726043.1">
    <property type="nucleotide sequence ID" value="NZ_MDCO01000006.1"/>
</dbReference>
<organism evidence="1 2">
    <name type="scientific">Brachyspira hampsonii</name>
    <dbReference type="NCBI Taxonomy" id="1287055"/>
    <lineage>
        <taxon>Bacteria</taxon>
        <taxon>Pseudomonadati</taxon>
        <taxon>Spirochaetota</taxon>
        <taxon>Spirochaetia</taxon>
        <taxon>Brachyspirales</taxon>
        <taxon>Brachyspiraceae</taxon>
        <taxon>Brachyspira</taxon>
    </lineage>
</organism>
<name>A0A1E5NH65_9SPIR</name>
<sequence length="127" mass="15583">MKKNKEISIDQKVIPSRITYYKIHIIYDKIIYLSYITDNLCNSNEAFSRKELKEKYHKDLIYLKHKSNKKIKRIKSQYWNYRKKADKLKSQLKMRCRHCGIHYVDFMCYSNKLCKDCQNELLEFIDE</sequence>
<dbReference type="Proteomes" id="UP000095247">
    <property type="component" value="Unassembled WGS sequence"/>
</dbReference>
<gene>
    <name evidence="1" type="ORF">BFL38_14505</name>
</gene>
<comment type="caution">
    <text evidence="1">The sequence shown here is derived from an EMBL/GenBank/DDBJ whole genome shotgun (WGS) entry which is preliminary data.</text>
</comment>
<evidence type="ECO:0000313" key="2">
    <source>
        <dbReference type="Proteomes" id="UP000095247"/>
    </source>
</evidence>
<accession>A0A1E5NH65</accession>
<reference evidence="1 2" key="1">
    <citation type="submission" date="2016-08" db="EMBL/GenBank/DDBJ databases">
        <title>Characterization and recognition of Brachyspira hampsonii sp. nov., a novel intestinal spirochete that is pathogenic to pigs.</title>
        <authorList>
            <person name="Mirajkar N."/>
            <person name="La T."/>
            <person name="Phillips N."/>
            <person name="Hampson D."/>
            <person name="Gebhart C."/>
        </authorList>
    </citation>
    <scope>NUCLEOTIDE SEQUENCE [LARGE SCALE GENOMIC DNA]</scope>
    <source>
        <strain evidence="1 2">P280/1</strain>
    </source>
</reference>
<dbReference type="AlphaFoldDB" id="A0A1E5NH65"/>
<dbReference type="EMBL" id="MDCO01000006">
    <property type="protein sequence ID" value="OEJ15493.1"/>
    <property type="molecule type" value="Genomic_DNA"/>
</dbReference>
<proteinExistence type="predicted"/>
<evidence type="ECO:0000313" key="1">
    <source>
        <dbReference type="EMBL" id="OEJ15493.1"/>
    </source>
</evidence>